<dbReference type="OrthoDB" id="9909311at2759"/>
<evidence type="ECO:0000313" key="5">
    <source>
        <dbReference type="Proteomes" id="UP000054302"/>
    </source>
</evidence>
<evidence type="ECO:0000259" key="3">
    <source>
        <dbReference type="PROSITE" id="PS51253"/>
    </source>
</evidence>
<protein>
    <recommendedName>
        <fullName evidence="3">HTH CENPB-type domain-containing protein</fullName>
    </recommendedName>
</protein>
<dbReference type="SUPFAM" id="SSF46689">
    <property type="entry name" value="Homeodomain-like"/>
    <property type="match status" value="2"/>
</dbReference>
<feature type="compositionally biased region" description="Polar residues" evidence="2">
    <location>
        <begin position="378"/>
        <end position="398"/>
    </location>
</feature>
<dbReference type="GO" id="GO:0005634">
    <property type="term" value="C:nucleus"/>
    <property type="evidence" value="ECO:0007669"/>
    <property type="project" value="TreeGrafter"/>
</dbReference>
<sequence>MQVLLNMPTNHQDHHQTGYGQPGWINVPGGFSSPQTSMSPIQDFPPYDYHATAPVPMEPAYNMQRPVSFGTSHAPMPPPLIMPHSGLWPSMLASQPQQAYSTPILPAGPLHTPLSAGTASDATPTSAKTPSRRKLTDDERRQMCIEAEQNPNMKQIQIGAKFNVERSTVSKILRQRDKYMNPKPKQDNSSPEKKSKARLPDFEKTLANWVKNQRKKGLSTTDQELRTQVQVFSFSRSDQEVVSTSLWLEDFKRRNHLVPSTDETEASTSQDTKSRTASPEDDTSSSSDIPSPAMSTIEEVSDEANVKLEEGDFFDFDVAKDSFIPSPIDYVLASETDKESLQKLDHLSPIAAPEDDKAALIDMGRNLVRENNVDMPSRQRSQTFPHGSDQTSTSSGFTGPSLPVRSLTSATVETQPTAIDPRQMMKRNKSVPDIHSPEEVRYSSMQPPLLPRSADTSPISLPNTPAENDLIAALHHIKALLEENPSVAAPDDYIAIGKLMEKVRILTPPTISSLPGGMHPIDVMDSPRISKKRTIQGIST</sequence>
<dbReference type="Gene3D" id="1.10.10.60">
    <property type="entry name" value="Homeodomain-like"/>
    <property type="match status" value="2"/>
</dbReference>
<dbReference type="Proteomes" id="UP000054302">
    <property type="component" value="Unassembled WGS sequence"/>
</dbReference>
<dbReference type="GO" id="GO:0003677">
    <property type="term" value="F:DNA binding"/>
    <property type="evidence" value="ECO:0007669"/>
    <property type="project" value="UniProtKB-KW"/>
</dbReference>
<dbReference type="HOGENOM" id="CLU_021861_1_0_1"/>
<accession>A0A0D1YZT3</accession>
<feature type="region of interest" description="Disordered" evidence="2">
    <location>
        <begin position="371"/>
        <end position="411"/>
    </location>
</feature>
<evidence type="ECO:0000313" key="4">
    <source>
        <dbReference type="EMBL" id="KIV88112.1"/>
    </source>
</evidence>
<dbReference type="PROSITE" id="PS51253">
    <property type="entry name" value="HTH_CENPB"/>
    <property type="match status" value="1"/>
</dbReference>
<evidence type="ECO:0000256" key="2">
    <source>
        <dbReference type="SAM" id="MobiDB-lite"/>
    </source>
</evidence>
<organism evidence="4 5">
    <name type="scientific">Exophiala mesophila</name>
    <name type="common">Black yeast-like fungus</name>
    <dbReference type="NCBI Taxonomy" id="212818"/>
    <lineage>
        <taxon>Eukaryota</taxon>
        <taxon>Fungi</taxon>
        <taxon>Dikarya</taxon>
        <taxon>Ascomycota</taxon>
        <taxon>Pezizomycotina</taxon>
        <taxon>Eurotiomycetes</taxon>
        <taxon>Chaetothyriomycetidae</taxon>
        <taxon>Chaetothyriales</taxon>
        <taxon>Herpotrichiellaceae</taxon>
        <taxon>Exophiala</taxon>
    </lineage>
</organism>
<evidence type="ECO:0000256" key="1">
    <source>
        <dbReference type="ARBA" id="ARBA00023125"/>
    </source>
</evidence>
<dbReference type="RefSeq" id="XP_016219686.1">
    <property type="nucleotide sequence ID" value="XM_016374142.1"/>
</dbReference>
<proteinExistence type="predicted"/>
<dbReference type="InterPro" id="IPR050863">
    <property type="entry name" value="CenT-Element_Derived"/>
</dbReference>
<dbReference type="PANTHER" id="PTHR19303">
    <property type="entry name" value="TRANSPOSON"/>
    <property type="match status" value="1"/>
</dbReference>
<dbReference type="Pfam" id="PF03221">
    <property type="entry name" value="HTH_Tnp_Tc5"/>
    <property type="match status" value="1"/>
</dbReference>
<keyword evidence="5" id="KW-1185">Reference proteome</keyword>
<feature type="region of interest" description="Disordered" evidence="2">
    <location>
        <begin position="258"/>
        <end position="294"/>
    </location>
</feature>
<feature type="compositionally biased region" description="Polar residues" evidence="2">
    <location>
        <begin position="115"/>
        <end position="129"/>
    </location>
</feature>
<dbReference type="GeneID" id="27326883"/>
<feature type="region of interest" description="Disordered" evidence="2">
    <location>
        <begin position="106"/>
        <end position="138"/>
    </location>
</feature>
<dbReference type="InterPro" id="IPR006600">
    <property type="entry name" value="HTH_CenpB_DNA-bd_dom"/>
</dbReference>
<dbReference type="VEuPathDB" id="FungiDB:PV10_09038"/>
<feature type="region of interest" description="Disordered" evidence="2">
    <location>
        <begin position="517"/>
        <end position="540"/>
    </location>
</feature>
<feature type="compositionally biased region" description="Low complexity" evidence="2">
    <location>
        <begin position="284"/>
        <end position="294"/>
    </location>
</feature>
<dbReference type="STRING" id="212818.A0A0D1YZT3"/>
<dbReference type="EMBL" id="KN847526">
    <property type="protein sequence ID" value="KIV88112.1"/>
    <property type="molecule type" value="Genomic_DNA"/>
</dbReference>
<dbReference type="AlphaFoldDB" id="A0A0D1YZT3"/>
<dbReference type="InterPro" id="IPR009057">
    <property type="entry name" value="Homeodomain-like_sf"/>
</dbReference>
<name>A0A0D1YZT3_EXOME</name>
<reference evidence="4 5" key="1">
    <citation type="submission" date="2015-01" db="EMBL/GenBank/DDBJ databases">
        <title>The Genome Sequence of Exophiala mesophila CBS40295.</title>
        <authorList>
            <consortium name="The Broad Institute Genomics Platform"/>
            <person name="Cuomo C."/>
            <person name="de Hoog S."/>
            <person name="Gorbushina A."/>
            <person name="Stielow B."/>
            <person name="Teixiera M."/>
            <person name="Abouelleil A."/>
            <person name="Chapman S.B."/>
            <person name="Priest M."/>
            <person name="Young S.K."/>
            <person name="Wortman J."/>
            <person name="Nusbaum C."/>
            <person name="Birren B."/>
        </authorList>
    </citation>
    <scope>NUCLEOTIDE SEQUENCE [LARGE SCALE GENOMIC DNA]</scope>
    <source>
        <strain evidence="4 5">CBS 40295</strain>
    </source>
</reference>
<feature type="region of interest" description="Disordered" evidence="2">
    <location>
        <begin position="173"/>
        <end position="200"/>
    </location>
</feature>
<feature type="compositionally biased region" description="Basic and acidic residues" evidence="2">
    <location>
        <begin position="174"/>
        <end position="200"/>
    </location>
</feature>
<gene>
    <name evidence="4" type="ORF">PV10_09038</name>
</gene>
<feature type="domain" description="HTH CENPB-type" evidence="3">
    <location>
        <begin position="190"/>
        <end position="261"/>
    </location>
</feature>
<dbReference type="PANTHER" id="PTHR19303:SF70">
    <property type="entry name" value="HTH CENPB-TYPE DOMAIN-CONTAINING PROTEIN"/>
    <property type="match status" value="1"/>
</dbReference>
<keyword evidence="1" id="KW-0238">DNA-binding</keyword>